<keyword evidence="5" id="KW-1185">Reference proteome</keyword>
<dbReference type="PANTHER" id="PTHR12109">
    <property type="entry name" value="RING FINGER PROTEIN 141-RELATED"/>
    <property type="match status" value="1"/>
</dbReference>
<dbReference type="Gene3D" id="3.30.40.10">
    <property type="entry name" value="Zinc/RING finger domain, C3HC4 (zinc finger)"/>
    <property type="match status" value="1"/>
</dbReference>
<keyword evidence="1" id="KW-0862">Zinc</keyword>
<dbReference type="EMBL" id="VJMH01006910">
    <property type="protein sequence ID" value="KAF0687473.1"/>
    <property type="molecule type" value="Genomic_DNA"/>
</dbReference>
<evidence type="ECO:0000259" key="2">
    <source>
        <dbReference type="PROSITE" id="PS50089"/>
    </source>
</evidence>
<dbReference type="Pfam" id="PF13920">
    <property type="entry name" value="zf-C3HC4_3"/>
    <property type="match status" value="1"/>
</dbReference>
<dbReference type="InterPro" id="IPR013083">
    <property type="entry name" value="Znf_RING/FYVE/PHD"/>
</dbReference>
<dbReference type="GO" id="GO:0008270">
    <property type="term" value="F:zinc ion binding"/>
    <property type="evidence" value="ECO:0007669"/>
    <property type="project" value="UniProtKB-KW"/>
</dbReference>
<feature type="domain" description="RING-type" evidence="2">
    <location>
        <begin position="139"/>
        <end position="176"/>
    </location>
</feature>
<organism evidence="4 5">
    <name type="scientific">Aphanomyces stellatus</name>
    <dbReference type="NCBI Taxonomy" id="120398"/>
    <lineage>
        <taxon>Eukaryota</taxon>
        <taxon>Sar</taxon>
        <taxon>Stramenopiles</taxon>
        <taxon>Oomycota</taxon>
        <taxon>Saprolegniomycetes</taxon>
        <taxon>Saprolegniales</taxon>
        <taxon>Verrucalvaceae</taxon>
        <taxon>Aphanomyces</taxon>
    </lineage>
</organism>
<keyword evidence="1" id="KW-0479">Metal-binding</keyword>
<dbReference type="InterPro" id="IPR001841">
    <property type="entry name" value="Znf_RING"/>
</dbReference>
<dbReference type="SMART" id="SM00184">
    <property type="entry name" value="RING"/>
    <property type="match status" value="1"/>
</dbReference>
<dbReference type="PROSITE" id="PS50089">
    <property type="entry name" value="ZF_RING_2"/>
    <property type="match status" value="1"/>
</dbReference>
<reference evidence="3" key="2">
    <citation type="submission" date="2019-06" db="EMBL/GenBank/DDBJ databases">
        <title>Genomics analysis of Aphanomyces spp. identifies a new class of oomycete effector associated with host adaptation.</title>
        <authorList>
            <person name="Gaulin E."/>
        </authorList>
    </citation>
    <scope>NUCLEOTIDE SEQUENCE</scope>
    <source>
        <strain evidence="3">CBS 578.67</strain>
    </source>
</reference>
<dbReference type="AlphaFoldDB" id="A0A485LHV2"/>
<evidence type="ECO:0000313" key="4">
    <source>
        <dbReference type="EMBL" id="VFT97461.1"/>
    </source>
</evidence>
<name>A0A485LHV2_9STRA</name>
<sequence>MGQVESSVATEEGRMRGRIRAVAGSYFDLEKHVDQANEWARQCSIPSTCRLRFRILLDDFTPDCLPFVWRLEDVVRIEAWKMRRSDESTIGEAKSLTVDQFYCIYCFLSDINDCAVHVLSPRLDVNPSRSPCDPDDAECQICMDTSKEVVLPCTHSFCLHCFQSWTQQNQTCPICRRPIPSCAQDQEVWQLTCYDRHDLAAHVQDLVSRVYELLDNKRH</sequence>
<gene>
    <name evidence="4" type="primary">Aste57867_20782</name>
    <name evidence="3" type="ORF">As57867_020714</name>
    <name evidence="4" type="ORF">ASTE57867_20782</name>
</gene>
<dbReference type="GO" id="GO:0051865">
    <property type="term" value="P:protein autoubiquitination"/>
    <property type="evidence" value="ECO:0007669"/>
    <property type="project" value="TreeGrafter"/>
</dbReference>
<accession>A0A485LHV2</accession>
<dbReference type="Proteomes" id="UP000332933">
    <property type="component" value="Unassembled WGS sequence"/>
</dbReference>
<dbReference type="OrthoDB" id="1630758at2759"/>
<evidence type="ECO:0000313" key="5">
    <source>
        <dbReference type="Proteomes" id="UP000332933"/>
    </source>
</evidence>
<dbReference type="GO" id="GO:0004842">
    <property type="term" value="F:ubiquitin-protein transferase activity"/>
    <property type="evidence" value="ECO:0007669"/>
    <property type="project" value="TreeGrafter"/>
</dbReference>
<proteinExistence type="predicted"/>
<keyword evidence="1" id="KW-0863">Zinc-finger</keyword>
<evidence type="ECO:0000256" key="1">
    <source>
        <dbReference type="PROSITE-ProRule" id="PRU00175"/>
    </source>
</evidence>
<dbReference type="EMBL" id="CAADRA010006936">
    <property type="protein sequence ID" value="VFT97461.1"/>
    <property type="molecule type" value="Genomic_DNA"/>
</dbReference>
<reference evidence="4 5" key="1">
    <citation type="submission" date="2019-03" db="EMBL/GenBank/DDBJ databases">
        <authorList>
            <person name="Gaulin E."/>
            <person name="Dumas B."/>
        </authorList>
    </citation>
    <scope>NUCLEOTIDE SEQUENCE [LARGE SCALE GENOMIC DNA]</scope>
    <source>
        <strain evidence="4">CBS 568.67</strain>
    </source>
</reference>
<dbReference type="PANTHER" id="PTHR12109:SF3">
    <property type="entry name" value="RING FINGER PROTEIN 141"/>
    <property type="match status" value="1"/>
</dbReference>
<dbReference type="InterPro" id="IPR047126">
    <property type="entry name" value="RNF141-like"/>
</dbReference>
<protein>
    <submittedName>
        <fullName evidence="4">Aste57867_20782 protein</fullName>
    </submittedName>
</protein>
<dbReference type="SUPFAM" id="SSF57850">
    <property type="entry name" value="RING/U-box"/>
    <property type="match status" value="1"/>
</dbReference>
<evidence type="ECO:0000313" key="3">
    <source>
        <dbReference type="EMBL" id="KAF0687473.1"/>
    </source>
</evidence>